<accession>A0A814RTW4</accession>
<gene>
    <name evidence="2" type="ORF">OXX778_LOCUS22809</name>
</gene>
<evidence type="ECO:0000256" key="1">
    <source>
        <dbReference type="SAM" id="Coils"/>
    </source>
</evidence>
<organism evidence="2 3">
    <name type="scientific">Brachionus calyciflorus</name>
    <dbReference type="NCBI Taxonomy" id="104777"/>
    <lineage>
        <taxon>Eukaryota</taxon>
        <taxon>Metazoa</taxon>
        <taxon>Spiralia</taxon>
        <taxon>Gnathifera</taxon>
        <taxon>Rotifera</taxon>
        <taxon>Eurotatoria</taxon>
        <taxon>Monogononta</taxon>
        <taxon>Pseudotrocha</taxon>
        <taxon>Ploima</taxon>
        <taxon>Brachionidae</taxon>
        <taxon>Brachionus</taxon>
    </lineage>
</organism>
<protein>
    <submittedName>
        <fullName evidence="2">Uncharacterized protein</fullName>
    </submittedName>
</protein>
<dbReference type="EMBL" id="CAJNOC010010321">
    <property type="protein sequence ID" value="CAF1138872.1"/>
    <property type="molecule type" value="Genomic_DNA"/>
</dbReference>
<feature type="coiled-coil region" evidence="1">
    <location>
        <begin position="62"/>
        <end position="99"/>
    </location>
</feature>
<evidence type="ECO:0000313" key="3">
    <source>
        <dbReference type="Proteomes" id="UP000663879"/>
    </source>
</evidence>
<dbReference type="Proteomes" id="UP000663879">
    <property type="component" value="Unassembled WGS sequence"/>
</dbReference>
<reference evidence="2" key="1">
    <citation type="submission" date="2021-02" db="EMBL/GenBank/DDBJ databases">
        <authorList>
            <person name="Nowell W R."/>
        </authorList>
    </citation>
    <scope>NUCLEOTIDE SEQUENCE</scope>
    <source>
        <strain evidence="2">Ploen Becks lab</strain>
    </source>
</reference>
<sequence length="223" mass="26274">MKLEFDYIPKYLKNELIGEWAKTDPTITVHIKPNSTSKSVDPSDLRVAFSSSGQDLITVVISQQLEGQNNKIENLSKEIQNQTEEIKDRLEKLKILEGEKNLQPLLDFVFKFRLRIVRELVNNGVISECNDWNSMFNQLKQIYSYKKLWEKIVDKAYDLGLDYEDWAILKKKSSNYNTFQHSTTRLTKEEAFKIIETLKGTDCSNYYQPLKNLVEFFDRKNWQ</sequence>
<dbReference type="OrthoDB" id="10558706at2759"/>
<dbReference type="AlphaFoldDB" id="A0A814RTW4"/>
<comment type="caution">
    <text evidence="2">The sequence shown here is derived from an EMBL/GenBank/DDBJ whole genome shotgun (WGS) entry which is preliminary data.</text>
</comment>
<keyword evidence="1" id="KW-0175">Coiled coil</keyword>
<name>A0A814RTW4_9BILA</name>
<evidence type="ECO:0000313" key="2">
    <source>
        <dbReference type="EMBL" id="CAF1138872.1"/>
    </source>
</evidence>
<proteinExistence type="predicted"/>
<keyword evidence="3" id="KW-1185">Reference proteome</keyword>